<evidence type="ECO:0008006" key="3">
    <source>
        <dbReference type="Google" id="ProtNLM"/>
    </source>
</evidence>
<protein>
    <recommendedName>
        <fullName evidence="3">Class I SAM-dependent methyltransferase</fullName>
    </recommendedName>
</protein>
<evidence type="ECO:0000313" key="1">
    <source>
        <dbReference type="EMBL" id="KAL3803340.1"/>
    </source>
</evidence>
<name>A0ABD3QYU7_9STRA</name>
<accession>A0ABD3QYU7</accession>
<gene>
    <name evidence="1" type="ORF">HJC23_009304</name>
</gene>
<dbReference type="AlphaFoldDB" id="A0ABD3QYU7"/>
<dbReference type="InterPro" id="IPR029063">
    <property type="entry name" value="SAM-dependent_MTases_sf"/>
</dbReference>
<keyword evidence="2" id="KW-1185">Reference proteome</keyword>
<dbReference type="Proteomes" id="UP001516023">
    <property type="component" value="Unassembled WGS sequence"/>
</dbReference>
<proteinExistence type="predicted"/>
<reference evidence="1 2" key="1">
    <citation type="journal article" date="2020" name="G3 (Bethesda)">
        <title>Improved Reference Genome for Cyclotella cryptica CCMP332, a Model for Cell Wall Morphogenesis, Salinity Adaptation, and Lipid Production in Diatoms (Bacillariophyta).</title>
        <authorList>
            <person name="Roberts W.R."/>
            <person name="Downey K.M."/>
            <person name="Ruck E.C."/>
            <person name="Traller J.C."/>
            <person name="Alverson A.J."/>
        </authorList>
    </citation>
    <scope>NUCLEOTIDE SEQUENCE [LARGE SCALE GENOMIC DNA]</scope>
    <source>
        <strain evidence="1 2">CCMP332</strain>
    </source>
</reference>
<comment type="caution">
    <text evidence="1">The sequence shown here is derived from an EMBL/GenBank/DDBJ whole genome shotgun (WGS) entry which is preliminary data.</text>
</comment>
<sequence length="179" mass="19925">MCAHSGVNDDSRRKIFNLTTWGNKTTGGLFDLDRIKLAEIYQKAESVFEWGLGESTFIAACVGVPRYAGIDSDAVWIQSAREKSPDLFRFQLGDIGPTGSWGRPEKNRLPKSYLNYQFAPLLSENNAFDVYMVDGRMRPACALVGFLHASSCGRTDEERSPLVLVHDYFDEGKSSACGR</sequence>
<dbReference type="Gene3D" id="3.40.50.150">
    <property type="entry name" value="Vaccinia Virus protein VP39"/>
    <property type="match status" value="1"/>
</dbReference>
<dbReference type="EMBL" id="JABMIG020000014">
    <property type="protein sequence ID" value="KAL3803340.1"/>
    <property type="molecule type" value="Genomic_DNA"/>
</dbReference>
<organism evidence="1 2">
    <name type="scientific">Cyclotella cryptica</name>
    <dbReference type="NCBI Taxonomy" id="29204"/>
    <lineage>
        <taxon>Eukaryota</taxon>
        <taxon>Sar</taxon>
        <taxon>Stramenopiles</taxon>
        <taxon>Ochrophyta</taxon>
        <taxon>Bacillariophyta</taxon>
        <taxon>Coscinodiscophyceae</taxon>
        <taxon>Thalassiosirophycidae</taxon>
        <taxon>Stephanodiscales</taxon>
        <taxon>Stephanodiscaceae</taxon>
        <taxon>Cyclotella</taxon>
    </lineage>
</organism>
<evidence type="ECO:0000313" key="2">
    <source>
        <dbReference type="Proteomes" id="UP001516023"/>
    </source>
</evidence>